<feature type="domain" description="DUF7256" evidence="1">
    <location>
        <begin position="2"/>
        <end position="137"/>
    </location>
</feature>
<organism evidence="2 3">
    <name type="scientific">Stenotrophomonas indicatrix</name>
    <dbReference type="NCBI Taxonomy" id="2045451"/>
    <lineage>
        <taxon>Bacteria</taxon>
        <taxon>Pseudomonadati</taxon>
        <taxon>Pseudomonadota</taxon>
        <taxon>Gammaproteobacteria</taxon>
        <taxon>Lysobacterales</taxon>
        <taxon>Lysobacteraceae</taxon>
        <taxon>Stenotrophomonas</taxon>
    </lineage>
</organism>
<dbReference type="AlphaFoldDB" id="A0A1W1GUH7"/>
<reference evidence="3" key="1">
    <citation type="submission" date="2016-10" db="EMBL/GenBank/DDBJ databases">
        <authorList>
            <person name="Varghese N."/>
            <person name="Submissions S."/>
        </authorList>
    </citation>
    <scope>NUCLEOTIDE SEQUENCE [LARGE SCALE GENOMIC DNA]</scope>
    <source>
        <strain evidence="3">92MFCol6.1</strain>
    </source>
</reference>
<evidence type="ECO:0000259" key="1">
    <source>
        <dbReference type="Pfam" id="PF23917"/>
    </source>
</evidence>
<evidence type="ECO:0000313" key="2">
    <source>
        <dbReference type="EMBL" id="SLM22901.1"/>
    </source>
</evidence>
<dbReference type="Proteomes" id="UP000191133">
    <property type="component" value="Unassembled WGS sequence"/>
</dbReference>
<dbReference type="EMBL" id="FWEU01000001">
    <property type="protein sequence ID" value="SLM22901.1"/>
    <property type="molecule type" value="Genomic_DNA"/>
</dbReference>
<evidence type="ECO:0000313" key="3">
    <source>
        <dbReference type="Proteomes" id="UP000191133"/>
    </source>
</evidence>
<dbReference type="RefSeq" id="WP_080148489.1">
    <property type="nucleotide sequence ID" value="NZ_FWEU01000001.1"/>
</dbReference>
<dbReference type="Pfam" id="PF23917">
    <property type="entry name" value="DUF7256"/>
    <property type="match status" value="1"/>
</dbReference>
<sequence length="448" mass="49364">MDNSSLLNIRPGMPSSALAQLMGTRWKEPDEEGHLTCLSKDVFVRLDSDRAIGYVIFACSMPKTVLVEGLRTGMAIGDALAKNARLAVLPEEPEDACEGWATYGFITDDGLQVAANVNTRDNTVKSIRLEHPNATYCEPASPIFDPTLTKAFDIALGPQRVLPKAGRGSEWAGGWTLGLPPGITAEQWPLSSSNGHPLRHTFTLHLPSEYRTKGNELVALSLFVDDQQEELCTVEEIAEYFASPLSMTPPEDSDLLPFWQHRQAKHAHSHSMEDILGTQFCAIWLTQQEFDGELSLPPKLNSALLDDPPTWIEQDYASYFYERWLYTRNGNAVIPGAGIGGVSSESVALPISVGIRADDPNVGRSPREWESECAISGYIEAFSERGEELNLSRWDSIAHLGGTMQPQQGYPEFGPYYLEFEEGFGGFNFGGGNAQLDLQQMKIDWACG</sequence>
<name>A0A1W1GUH7_9GAMM</name>
<proteinExistence type="predicted"/>
<dbReference type="InterPro" id="IPR055680">
    <property type="entry name" value="DUF7256"/>
</dbReference>
<accession>A0A1W1GUH7</accession>
<gene>
    <name evidence="2" type="ORF">SAMN04488690_0575</name>
</gene>
<protein>
    <recommendedName>
        <fullName evidence="1">DUF7256 domain-containing protein</fullName>
    </recommendedName>
</protein>